<evidence type="ECO:0000313" key="2">
    <source>
        <dbReference type="Proteomes" id="UP000677515"/>
    </source>
</evidence>
<proteinExistence type="predicted"/>
<protein>
    <submittedName>
        <fullName evidence="1">Uncharacterized protein</fullName>
    </submittedName>
</protein>
<dbReference type="Proteomes" id="UP000677515">
    <property type="component" value="Chromosome"/>
</dbReference>
<dbReference type="RefSeq" id="WP_133843302.1">
    <property type="nucleotide sequence ID" value="NZ_AP024329.1"/>
</dbReference>
<name>A0ABM7MZC2_ERWRD</name>
<keyword evidence="2" id="KW-1185">Reference proteome</keyword>
<reference evidence="1 2" key="1">
    <citation type="submission" date="2021-01" db="EMBL/GenBank/DDBJ databases">
        <title>Complete genome sequence of Erwinia rhapontici MAFF 311153.</title>
        <authorList>
            <person name="Morohoshi T."/>
            <person name="Someya N."/>
        </authorList>
    </citation>
    <scope>NUCLEOTIDE SEQUENCE [LARGE SCALE GENOMIC DNA]</scope>
    <source>
        <strain evidence="1 2">MAFF 311153</strain>
    </source>
</reference>
<organism evidence="1 2">
    <name type="scientific">Erwinia rhapontici</name>
    <name type="common">Pectobacterium rhapontici</name>
    <dbReference type="NCBI Taxonomy" id="55212"/>
    <lineage>
        <taxon>Bacteria</taxon>
        <taxon>Pseudomonadati</taxon>
        <taxon>Pseudomonadota</taxon>
        <taxon>Gammaproteobacteria</taxon>
        <taxon>Enterobacterales</taxon>
        <taxon>Erwiniaceae</taxon>
        <taxon>Erwinia</taxon>
    </lineage>
</organism>
<dbReference type="EMBL" id="AP024329">
    <property type="protein sequence ID" value="BCQ34571.1"/>
    <property type="molecule type" value="Genomic_DNA"/>
</dbReference>
<sequence length="81" mass="9010">MENGFSIAMTPVQLAAVMADESVLTERIWGREVNAASSFISLEIAEQAISKAVKATKIEVVMKKKQFNNKPYYITTDFPVI</sequence>
<accession>A0ABM7MZC2</accession>
<gene>
    <name evidence="1" type="ORF">ERHA53_19140</name>
</gene>
<evidence type="ECO:0000313" key="1">
    <source>
        <dbReference type="EMBL" id="BCQ34571.1"/>
    </source>
</evidence>